<evidence type="ECO:0000313" key="1">
    <source>
        <dbReference type="EMBL" id="NYZ25104.1"/>
    </source>
</evidence>
<organism evidence="1 2">
    <name type="scientific">Azospirillum oleiclasticum</name>
    <dbReference type="NCBI Taxonomy" id="2735135"/>
    <lineage>
        <taxon>Bacteria</taxon>
        <taxon>Pseudomonadati</taxon>
        <taxon>Pseudomonadota</taxon>
        <taxon>Alphaproteobacteria</taxon>
        <taxon>Rhodospirillales</taxon>
        <taxon>Azospirillaceae</taxon>
        <taxon>Azospirillum</taxon>
    </lineage>
</organism>
<sequence length="342" mass="39837">MRDDEQFWYQHPSGWKVVARNLRRAAEDKFEILRSYCSLSSDDTEGNRSIADRYVAAVMKMIDVYAARDPAERDIDDDADGNAIGLEAVKMSAGDMAEREWMRRPWVWALRLFDQPGLLAKALAESQPAICGHKDDVKPEAALMKTVLNWAFHARARLLKPDEPNRLRVWNEILESDRWVTKSYGPPEHPLERDHLLRVHHENRLKVEAGNKNVPRTIKTLTEYYLEFDQRCRVISMTMDDGSDLDRPDASPEQIRDLMRYAGFSIELRDELMKMPTKVRPAFEHWMSLELRDITGKQRSGEITAFRRKHGLKKVEYDQRVESGKARLYKAFKDTFSVKGRQ</sequence>
<dbReference type="RefSeq" id="WP_180286878.1">
    <property type="nucleotide sequence ID" value="NZ_JABFDB010000055.1"/>
</dbReference>
<evidence type="ECO:0000313" key="2">
    <source>
        <dbReference type="Proteomes" id="UP000584642"/>
    </source>
</evidence>
<proteinExistence type="predicted"/>
<gene>
    <name evidence="1" type="ORF">HND93_35835</name>
</gene>
<comment type="caution">
    <text evidence="1">The sequence shown here is derived from an EMBL/GenBank/DDBJ whole genome shotgun (WGS) entry which is preliminary data.</text>
</comment>
<accession>A0ABX2TLS1</accession>
<keyword evidence="2" id="KW-1185">Reference proteome</keyword>
<dbReference type="Proteomes" id="UP000584642">
    <property type="component" value="Unassembled WGS sequence"/>
</dbReference>
<dbReference type="EMBL" id="JABFDB010000055">
    <property type="protein sequence ID" value="NYZ25104.1"/>
    <property type="molecule type" value="Genomic_DNA"/>
</dbReference>
<protein>
    <submittedName>
        <fullName evidence="1">Uncharacterized protein</fullName>
    </submittedName>
</protein>
<reference evidence="1 2" key="1">
    <citation type="submission" date="2020-05" db="EMBL/GenBank/DDBJ databases">
        <title>Azospirillum oleiclasticum sp. nov, a nitrogen-fixing and heavy crude oil-emulsifying bacterium isolated from the crude oil of Yumen Oilfield.</title>
        <authorList>
            <person name="Wu D."/>
            <person name="Cai M."/>
            <person name="Zhang X."/>
        </authorList>
    </citation>
    <scope>NUCLEOTIDE SEQUENCE [LARGE SCALE GENOMIC DNA]</scope>
    <source>
        <strain evidence="1 2">ROY-1-1-2</strain>
    </source>
</reference>
<name>A0ABX2TLS1_9PROT</name>